<dbReference type="STRING" id="237069.SAMN05216498_2753"/>
<dbReference type="InterPro" id="IPR037185">
    <property type="entry name" value="EmrE-like"/>
</dbReference>
<keyword evidence="3" id="KW-1133">Transmembrane helix</keyword>
<evidence type="ECO:0000256" key="3">
    <source>
        <dbReference type="SAM" id="Phobius"/>
    </source>
</evidence>
<keyword evidence="3" id="KW-0812">Transmembrane</keyword>
<feature type="transmembrane region" description="Helical" evidence="3">
    <location>
        <begin position="156"/>
        <end position="174"/>
    </location>
</feature>
<keyword evidence="6" id="KW-1185">Reference proteome</keyword>
<dbReference type="Gene3D" id="1.10.3730.20">
    <property type="match status" value="2"/>
</dbReference>
<feature type="transmembrane region" description="Helical" evidence="3">
    <location>
        <begin position="36"/>
        <end position="58"/>
    </location>
</feature>
<protein>
    <submittedName>
        <fullName evidence="5">Threonine/homoserine efflux transporter RhtA</fullName>
    </submittedName>
</protein>
<evidence type="ECO:0000256" key="1">
    <source>
        <dbReference type="ARBA" id="ARBA00004127"/>
    </source>
</evidence>
<comment type="similarity">
    <text evidence="2">Belongs to the EamA transporter family.</text>
</comment>
<dbReference type="EMBL" id="FNIG01000006">
    <property type="protein sequence ID" value="SDN63915.1"/>
    <property type="molecule type" value="Genomic_DNA"/>
</dbReference>
<feature type="transmembrane region" description="Helical" evidence="3">
    <location>
        <begin position="7"/>
        <end position="30"/>
    </location>
</feature>
<dbReference type="InterPro" id="IPR000620">
    <property type="entry name" value="EamA_dom"/>
</dbReference>
<name>A0A1H0D195_9BACI</name>
<feature type="domain" description="EamA" evidence="4">
    <location>
        <begin position="157"/>
        <end position="289"/>
    </location>
</feature>
<feature type="transmembrane region" description="Helical" evidence="3">
    <location>
        <begin position="97"/>
        <end position="119"/>
    </location>
</feature>
<evidence type="ECO:0000259" key="4">
    <source>
        <dbReference type="Pfam" id="PF00892"/>
    </source>
</evidence>
<keyword evidence="3" id="KW-0472">Membrane</keyword>
<feature type="transmembrane region" description="Helical" evidence="3">
    <location>
        <begin position="247"/>
        <end position="266"/>
    </location>
</feature>
<evidence type="ECO:0000313" key="6">
    <source>
        <dbReference type="Proteomes" id="UP000199334"/>
    </source>
</evidence>
<comment type="subcellular location">
    <subcellularLocation>
        <location evidence="1">Endomembrane system</location>
        <topology evidence="1">Multi-pass membrane protein</topology>
    </subcellularLocation>
</comment>
<reference evidence="5 6" key="1">
    <citation type="submission" date="2016-10" db="EMBL/GenBank/DDBJ databases">
        <authorList>
            <person name="de Groot N.N."/>
        </authorList>
    </citation>
    <scope>NUCLEOTIDE SEQUENCE [LARGE SCALE GENOMIC DNA]</scope>
    <source>
        <strain evidence="5 6">CGMCC 1.3442</strain>
    </source>
</reference>
<proteinExistence type="inferred from homology"/>
<dbReference type="AlphaFoldDB" id="A0A1H0D195"/>
<dbReference type="GO" id="GO:0016020">
    <property type="term" value="C:membrane"/>
    <property type="evidence" value="ECO:0007669"/>
    <property type="project" value="InterPro"/>
</dbReference>
<dbReference type="RefSeq" id="WP_245686859.1">
    <property type="nucleotide sequence ID" value="NZ_BJVZ01000002.1"/>
</dbReference>
<feature type="domain" description="EamA" evidence="4">
    <location>
        <begin position="8"/>
        <end position="142"/>
    </location>
</feature>
<organism evidence="5 6">
    <name type="scientific">Tenuibacillus multivorans</name>
    <dbReference type="NCBI Taxonomy" id="237069"/>
    <lineage>
        <taxon>Bacteria</taxon>
        <taxon>Bacillati</taxon>
        <taxon>Bacillota</taxon>
        <taxon>Bacilli</taxon>
        <taxon>Bacillales</taxon>
        <taxon>Bacillaceae</taxon>
        <taxon>Tenuibacillus</taxon>
    </lineage>
</organism>
<dbReference type="PANTHER" id="PTHR22911:SF79">
    <property type="entry name" value="MOBA-LIKE NTP TRANSFERASE DOMAIN-CONTAINING PROTEIN"/>
    <property type="match status" value="1"/>
</dbReference>
<feature type="transmembrane region" description="Helical" evidence="3">
    <location>
        <begin position="217"/>
        <end position="235"/>
    </location>
</feature>
<sequence length="308" mass="34631">MRMNQFFAYGFVIFGASFWGVTGLFVQNLYGFGLTPWQVVTIRLAISSLILFVMLFILARKYLKIKLKHLPFFIGLGVMSIALFNWCYFEVMERSSLSVAVIFVYTSPVFAAIIAKVLYNEKLTRQKIMAICLTVLGCGLVIGLLPFGGVPLSIETIVFGLFAGLFCCSYSIIGKYVSRFYHPLTITMYSMICGSLFMVPTSSIWTQKEAFMNSDVWVNILGISIISTVIAYILYTMGLSYIESSKATILSSAEIVVATLVGVLIFNEGITSWQLVGFILVFSSLFLTVFSFPRKVVKRRIYQFLFHT</sequence>
<feature type="transmembrane region" description="Helical" evidence="3">
    <location>
        <begin position="128"/>
        <end position="150"/>
    </location>
</feature>
<evidence type="ECO:0000256" key="2">
    <source>
        <dbReference type="ARBA" id="ARBA00007362"/>
    </source>
</evidence>
<evidence type="ECO:0000313" key="5">
    <source>
        <dbReference type="EMBL" id="SDN63915.1"/>
    </source>
</evidence>
<feature type="transmembrane region" description="Helical" evidence="3">
    <location>
        <begin position="272"/>
        <end position="292"/>
    </location>
</feature>
<dbReference type="SUPFAM" id="SSF103481">
    <property type="entry name" value="Multidrug resistance efflux transporter EmrE"/>
    <property type="match status" value="2"/>
</dbReference>
<dbReference type="Proteomes" id="UP000199334">
    <property type="component" value="Unassembled WGS sequence"/>
</dbReference>
<dbReference type="PANTHER" id="PTHR22911">
    <property type="entry name" value="ACYL-MALONYL CONDENSING ENZYME-RELATED"/>
    <property type="match status" value="1"/>
</dbReference>
<accession>A0A1H0D195</accession>
<dbReference type="Pfam" id="PF00892">
    <property type="entry name" value="EamA"/>
    <property type="match status" value="2"/>
</dbReference>
<gene>
    <name evidence="5" type="ORF">SAMN05216498_2753</name>
</gene>
<feature type="transmembrane region" description="Helical" evidence="3">
    <location>
        <begin position="186"/>
        <end position="205"/>
    </location>
</feature>
<feature type="transmembrane region" description="Helical" evidence="3">
    <location>
        <begin position="70"/>
        <end position="91"/>
    </location>
</feature>